<dbReference type="EMBL" id="BK032511">
    <property type="protein sequence ID" value="DAF44478.1"/>
    <property type="molecule type" value="Genomic_DNA"/>
</dbReference>
<proteinExistence type="predicted"/>
<organism evidence="1">
    <name type="scientific">Podoviridae sp. ct8Lf7</name>
    <dbReference type="NCBI Taxonomy" id="2827723"/>
    <lineage>
        <taxon>Viruses</taxon>
        <taxon>Duplodnaviria</taxon>
        <taxon>Heunggongvirae</taxon>
        <taxon>Uroviricota</taxon>
        <taxon>Caudoviricetes</taxon>
    </lineage>
</organism>
<accession>A0A8S5S0H2</accession>
<protein>
    <submittedName>
        <fullName evidence="1">Uncharacterized protein</fullName>
    </submittedName>
</protein>
<reference evidence="1" key="1">
    <citation type="journal article" date="2021" name="Proc. Natl. Acad. Sci. U.S.A.">
        <title>A Catalog of Tens of Thousands of Viruses from Human Metagenomes Reveals Hidden Associations with Chronic Diseases.</title>
        <authorList>
            <person name="Tisza M.J."/>
            <person name="Buck C.B."/>
        </authorList>
    </citation>
    <scope>NUCLEOTIDE SEQUENCE</scope>
    <source>
        <strain evidence="1">Ct8Lf7</strain>
    </source>
</reference>
<name>A0A8S5S0H2_9CAUD</name>
<evidence type="ECO:0000313" key="1">
    <source>
        <dbReference type="EMBL" id="DAF44478.1"/>
    </source>
</evidence>
<sequence length="48" mass="5551">MQDGRSILEVDRIIERQGTLREIVLDKEQVYGTKENIIVSSYKENGNI</sequence>